<evidence type="ECO:0000313" key="13">
    <source>
        <dbReference type="Proteomes" id="UP000054770"/>
    </source>
</evidence>
<dbReference type="PROSITE" id="PS50883">
    <property type="entry name" value="EAL"/>
    <property type="match status" value="1"/>
</dbReference>
<evidence type="ECO:0000256" key="8">
    <source>
        <dbReference type="ARBA" id="ARBA00023136"/>
    </source>
</evidence>
<dbReference type="EC" id="3.1.4.52" evidence="2"/>
<evidence type="ECO:0000256" key="5">
    <source>
        <dbReference type="ARBA" id="ARBA00022692"/>
    </source>
</evidence>
<evidence type="ECO:0000256" key="1">
    <source>
        <dbReference type="ARBA" id="ARBA00004651"/>
    </source>
</evidence>
<dbReference type="Pfam" id="PF12792">
    <property type="entry name" value="CSS-motif"/>
    <property type="match status" value="1"/>
</dbReference>
<dbReference type="InterPro" id="IPR001633">
    <property type="entry name" value="EAL_dom"/>
</dbReference>
<evidence type="ECO:0000256" key="6">
    <source>
        <dbReference type="ARBA" id="ARBA00022801"/>
    </source>
</evidence>
<keyword evidence="4" id="KW-0973">c-di-GMP</keyword>
<dbReference type="InterPro" id="IPR035919">
    <property type="entry name" value="EAL_sf"/>
</dbReference>
<comment type="catalytic activity">
    <reaction evidence="9">
        <text>3',3'-c-di-GMP + H2O = 5'-phosphoguanylyl(3'-&gt;5')guanosine + H(+)</text>
        <dbReference type="Rhea" id="RHEA:24902"/>
        <dbReference type="ChEBI" id="CHEBI:15377"/>
        <dbReference type="ChEBI" id="CHEBI:15378"/>
        <dbReference type="ChEBI" id="CHEBI:58754"/>
        <dbReference type="ChEBI" id="CHEBI:58805"/>
        <dbReference type="EC" id="3.1.4.52"/>
    </reaction>
</comment>
<evidence type="ECO:0000256" key="4">
    <source>
        <dbReference type="ARBA" id="ARBA00022636"/>
    </source>
</evidence>
<evidence type="ECO:0000256" key="3">
    <source>
        <dbReference type="ARBA" id="ARBA00022475"/>
    </source>
</evidence>
<keyword evidence="8 10" id="KW-0472">Membrane</keyword>
<reference evidence="12" key="1">
    <citation type="submission" date="2016-01" db="EMBL/GenBank/DDBJ databases">
        <authorList>
            <person name="Peeters C."/>
        </authorList>
    </citation>
    <scope>NUCLEOTIDE SEQUENCE [LARGE SCALE GENOMIC DNA]</scope>
    <source>
        <strain evidence="12">LMG 22940</strain>
    </source>
</reference>
<dbReference type="InterPro" id="IPR024744">
    <property type="entry name" value="CSS-motif_dom"/>
</dbReference>
<dbReference type="EMBL" id="FCON02000170">
    <property type="protein sequence ID" value="SAL84832.1"/>
    <property type="molecule type" value="Genomic_DNA"/>
</dbReference>
<evidence type="ECO:0000256" key="7">
    <source>
        <dbReference type="ARBA" id="ARBA00022989"/>
    </source>
</evidence>
<dbReference type="PANTHER" id="PTHR33121">
    <property type="entry name" value="CYCLIC DI-GMP PHOSPHODIESTERASE PDEF"/>
    <property type="match status" value="1"/>
</dbReference>
<evidence type="ECO:0000259" key="11">
    <source>
        <dbReference type="PROSITE" id="PS50883"/>
    </source>
</evidence>
<evidence type="ECO:0000256" key="9">
    <source>
        <dbReference type="ARBA" id="ARBA00034290"/>
    </source>
</evidence>
<evidence type="ECO:0000313" key="12">
    <source>
        <dbReference type="EMBL" id="SAL84832.1"/>
    </source>
</evidence>
<dbReference type="SUPFAM" id="SSF141868">
    <property type="entry name" value="EAL domain-like"/>
    <property type="match status" value="1"/>
</dbReference>
<dbReference type="Gene3D" id="3.20.20.450">
    <property type="entry name" value="EAL domain"/>
    <property type="match status" value="1"/>
</dbReference>
<comment type="subcellular location">
    <subcellularLocation>
        <location evidence="1">Cell membrane</location>
        <topology evidence="1">Multi-pass membrane protein</topology>
    </subcellularLocation>
</comment>
<evidence type="ECO:0000256" key="10">
    <source>
        <dbReference type="SAM" id="Phobius"/>
    </source>
</evidence>
<keyword evidence="6" id="KW-0378">Hydrolase</keyword>
<proteinExistence type="predicted"/>
<evidence type="ECO:0000256" key="2">
    <source>
        <dbReference type="ARBA" id="ARBA00012282"/>
    </source>
</evidence>
<accession>A0A158KUL4</accession>
<dbReference type="RefSeq" id="WP_087649281.1">
    <property type="nucleotide sequence ID" value="NZ_FCON02000170.1"/>
</dbReference>
<dbReference type="Pfam" id="PF00563">
    <property type="entry name" value="EAL"/>
    <property type="match status" value="1"/>
</dbReference>
<feature type="transmembrane region" description="Helical" evidence="10">
    <location>
        <begin position="275"/>
        <end position="297"/>
    </location>
</feature>
<dbReference type="AlphaFoldDB" id="A0A158KUL4"/>
<dbReference type="SMART" id="SM00052">
    <property type="entry name" value="EAL"/>
    <property type="match status" value="1"/>
</dbReference>
<sequence length="552" mass="59807">MKKIRRSSLAVLCAVLVLAVALAPAALGLLFAQQSLRHDETARLNRVADAALVRAEDVTRHLSSALGEIGRVPDEPCSASYLRELRRIALEHRAVRDAGAYDHSGRWQCSSLLGAVAIGALGGRKLPPPDWRGRDGVIAWFDLVHMPGGDESLVLGRDGYYVAADPAAYLDGLAARPGAIPDASTNASPNAITKPGAIPASGLGVINTEMSRVIATTPSADPSVMLALYRKPADAPADDTADTPYVVRRSVTMPIAVVVSAPREALPERLRSLPWGWLLGGVAAGVALAGWAAFFIVRHMSPRGQLTDAVRRHQFIVAYQPIVDLATRRCVGAEALVRWKHHNRIVRPDHFIPLAEHRGLIQAITDQVLDTVLLELGEFLKRYPEYYVSINLSASDLTTPRFLDILTPAVARQKVKPEQIRIEATERGFLDAEAAKEVISAFRDAGHPVYIDDFGTGYSSLSHLQNFRVDALKIDKSFVDTIGQDAASSSVASHIIEMAATLDVKVIAEGIEREEQATYLHARGAQFGQGWLFSAPLTAAEFIRYVGRTRAG</sequence>
<keyword evidence="5 10" id="KW-0812">Transmembrane</keyword>
<dbReference type="PANTHER" id="PTHR33121:SF79">
    <property type="entry name" value="CYCLIC DI-GMP PHOSPHODIESTERASE PDED-RELATED"/>
    <property type="match status" value="1"/>
</dbReference>
<dbReference type="GO" id="GO:0005886">
    <property type="term" value="C:plasma membrane"/>
    <property type="evidence" value="ECO:0007669"/>
    <property type="project" value="UniProtKB-SubCell"/>
</dbReference>
<dbReference type="OrthoDB" id="9813903at2"/>
<dbReference type="CDD" id="cd01948">
    <property type="entry name" value="EAL"/>
    <property type="match status" value="1"/>
</dbReference>
<dbReference type="GO" id="GO:0071111">
    <property type="term" value="F:cyclic-guanylate-specific phosphodiesterase activity"/>
    <property type="evidence" value="ECO:0007669"/>
    <property type="project" value="UniProtKB-EC"/>
</dbReference>
<keyword evidence="3" id="KW-1003">Cell membrane</keyword>
<name>A0A158KUL4_9BURK</name>
<keyword evidence="13" id="KW-1185">Reference proteome</keyword>
<feature type="domain" description="EAL" evidence="11">
    <location>
        <begin position="299"/>
        <end position="550"/>
    </location>
</feature>
<organism evidence="12 13">
    <name type="scientific">Caballeronia choica</name>
    <dbReference type="NCBI Taxonomy" id="326476"/>
    <lineage>
        <taxon>Bacteria</taxon>
        <taxon>Pseudomonadati</taxon>
        <taxon>Pseudomonadota</taxon>
        <taxon>Betaproteobacteria</taxon>
        <taxon>Burkholderiales</taxon>
        <taxon>Burkholderiaceae</taxon>
        <taxon>Caballeronia</taxon>
    </lineage>
</organism>
<dbReference type="InterPro" id="IPR050706">
    <property type="entry name" value="Cyclic-di-GMP_PDE-like"/>
</dbReference>
<protein>
    <recommendedName>
        <fullName evidence="2">cyclic-guanylate-specific phosphodiesterase</fullName>
        <ecNumber evidence="2">3.1.4.52</ecNumber>
    </recommendedName>
</protein>
<comment type="caution">
    <text evidence="12">The sequence shown here is derived from an EMBL/GenBank/DDBJ whole genome shotgun (WGS) entry which is preliminary data.</text>
</comment>
<keyword evidence="7 10" id="KW-1133">Transmembrane helix</keyword>
<gene>
    <name evidence="12" type="ORF">AWB68_07460</name>
</gene>
<dbReference type="Proteomes" id="UP000054770">
    <property type="component" value="Unassembled WGS sequence"/>
</dbReference>